<feature type="transmembrane region" description="Helical" evidence="1">
    <location>
        <begin position="99"/>
        <end position="117"/>
    </location>
</feature>
<evidence type="ECO:0000256" key="1">
    <source>
        <dbReference type="SAM" id="Phobius"/>
    </source>
</evidence>
<feature type="transmembrane region" description="Helical" evidence="1">
    <location>
        <begin position="129"/>
        <end position="148"/>
    </location>
</feature>
<feature type="transmembrane region" description="Helical" evidence="1">
    <location>
        <begin position="29"/>
        <end position="53"/>
    </location>
</feature>
<feature type="transmembrane region" description="Helical" evidence="1">
    <location>
        <begin position="73"/>
        <end position="92"/>
    </location>
</feature>
<dbReference type="AlphaFoldDB" id="A0A0M5IJ43"/>
<accession>A0A0M5IJ43</accession>
<dbReference type="STRING" id="931089.CDES_08720"/>
<name>A0A0M5IJ43_9CORY</name>
<organism evidence="2 3">
    <name type="scientific">Corynebacterium deserti GIMN1.010</name>
    <dbReference type="NCBI Taxonomy" id="931089"/>
    <lineage>
        <taxon>Bacteria</taxon>
        <taxon>Bacillati</taxon>
        <taxon>Actinomycetota</taxon>
        <taxon>Actinomycetes</taxon>
        <taxon>Mycobacteriales</taxon>
        <taxon>Corynebacteriaceae</taxon>
        <taxon>Corynebacterium</taxon>
    </lineage>
</organism>
<sequence>MSEKSLSGAELAALEKDAAKTVELGNKKWYLIAGIVLYIVALFLPHIRGVMGWQVLTLSSTAADANITLGEYGFYWLGAIGVFLISLGTVTLKKTWMAWVAWIFSCVTLVFAVFAIWMRQTSTSTQVNYVNVGMILAIIGAVCAVWGLSNVILARSDRQVELADMRAENPDLDGVAATQRALLEQQQTSPENNPLLVDDRRARVARRRERAQENTAHQKES</sequence>
<keyword evidence="3" id="KW-1185">Reference proteome</keyword>
<keyword evidence="1" id="KW-0812">Transmembrane</keyword>
<dbReference type="PATRIC" id="fig|931089.4.peg.1754"/>
<keyword evidence="1" id="KW-1133">Transmembrane helix</keyword>
<evidence type="ECO:0000313" key="2">
    <source>
        <dbReference type="EMBL" id="ALC06136.1"/>
    </source>
</evidence>
<dbReference type="Pfam" id="PF15471">
    <property type="entry name" value="TMEM171"/>
    <property type="match status" value="1"/>
</dbReference>
<dbReference type="InterPro" id="IPR029173">
    <property type="entry name" value="TMEM171"/>
</dbReference>
<keyword evidence="1" id="KW-0472">Membrane</keyword>
<gene>
    <name evidence="2" type="ORF">CDES_08720</name>
</gene>
<dbReference type="Proteomes" id="UP000068067">
    <property type="component" value="Chromosome"/>
</dbReference>
<reference evidence="2 3" key="1">
    <citation type="submission" date="2014-08" db="EMBL/GenBank/DDBJ databases">
        <title>Complete genome sequence of Corynebacterium deserti GIMN1.010 (=DSM 45689), isolated from desert sand in western China.</title>
        <authorList>
            <person name="Ruckert C."/>
            <person name="Albersmeier A."/>
            <person name="Kalinowski J."/>
        </authorList>
    </citation>
    <scope>NUCLEOTIDE SEQUENCE [LARGE SCALE GENOMIC DNA]</scope>
    <source>
        <strain evidence="2 3">GIMN1.010</strain>
    </source>
</reference>
<dbReference type="KEGG" id="cdx:CDES_08720"/>
<evidence type="ECO:0000313" key="3">
    <source>
        <dbReference type="Proteomes" id="UP000068067"/>
    </source>
</evidence>
<dbReference type="EMBL" id="CP009220">
    <property type="protein sequence ID" value="ALC06136.1"/>
    <property type="molecule type" value="Genomic_DNA"/>
</dbReference>
<proteinExistence type="predicted"/>
<protein>
    <submittedName>
        <fullName evidence="2">Uncharacterized protein</fullName>
    </submittedName>
</protein>